<dbReference type="AlphaFoldDB" id="A0A6D2I2V8"/>
<feature type="repeat" description="PPR" evidence="4">
    <location>
        <begin position="20"/>
        <end position="54"/>
    </location>
</feature>
<accession>A0A6D2I2V8</accession>
<sequence>MLKEAFDMFESVKGQGLVVTAKTYNMLIDAYCKSGKIEDGFALKEEMEQLRLLVPNVETYNCLIGGLCRDDQMGEAKKLFVVSSDPFSSDSVSDSSSCGYAVVTNRKDTWQGLEQDITTQVSPGITYTVTASVGVSGPSHESAEILATVRLEHEDSPTEYLFIGK</sequence>
<comment type="similarity">
    <text evidence="1">Belongs to the PPR family. P subfamily.</text>
</comment>
<keyword evidence="2" id="KW-0677">Repeat</keyword>
<organism evidence="6 8">
    <name type="scientific">Microthlaspi erraticum</name>
    <dbReference type="NCBI Taxonomy" id="1685480"/>
    <lineage>
        <taxon>Eukaryota</taxon>
        <taxon>Viridiplantae</taxon>
        <taxon>Streptophyta</taxon>
        <taxon>Embryophyta</taxon>
        <taxon>Tracheophyta</taxon>
        <taxon>Spermatophyta</taxon>
        <taxon>Magnoliopsida</taxon>
        <taxon>eudicotyledons</taxon>
        <taxon>Gunneridae</taxon>
        <taxon>Pentapetalae</taxon>
        <taxon>rosids</taxon>
        <taxon>malvids</taxon>
        <taxon>Brassicales</taxon>
        <taxon>Brassicaceae</taxon>
        <taxon>Coluteocarpeae</taxon>
        <taxon>Microthlaspi</taxon>
    </lineage>
</organism>
<dbReference type="EMBL" id="CACVBM020000732">
    <property type="protein sequence ID" value="CAA7022751.1"/>
    <property type="molecule type" value="Genomic_DNA"/>
</dbReference>
<reference evidence="6 8" key="1">
    <citation type="submission" date="2020-01" db="EMBL/GenBank/DDBJ databases">
        <authorList>
            <person name="Mishra B."/>
        </authorList>
    </citation>
    <scope>NUCLEOTIDE SEQUENCE [LARGE SCALE GENOMIC DNA]</scope>
</reference>
<evidence type="ECO:0000256" key="3">
    <source>
        <dbReference type="ARBA" id="ARBA00022801"/>
    </source>
</evidence>
<evidence type="ECO:0000313" key="6">
    <source>
        <dbReference type="EMBL" id="CAA7022751.1"/>
    </source>
</evidence>
<evidence type="ECO:0000256" key="2">
    <source>
        <dbReference type="ARBA" id="ARBA00022737"/>
    </source>
</evidence>
<proteinExistence type="inferred from homology"/>
<dbReference type="GO" id="GO:0016798">
    <property type="term" value="F:hydrolase activity, acting on glycosyl bonds"/>
    <property type="evidence" value="ECO:0007669"/>
    <property type="project" value="InterPro"/>
</dbReference>
<dbReference type="NCBIfam" id="TIGR00756">
    <property type="entry name" value="PPR"/>
    <property type="match status" value="2"/>
</dbReference>
<evidence type="ECO:0000256" key="4">
    <source>
        <dbReference type="PROSITE-ProRule" id="PRU00708"/>
    </source>
</evidence>
<evidence type="ECO:0000256" key="1">
    <source>
        <dbReference type="ARBA" id="ARBA00007626"/>
    </source>
</evidence>
<dbReference type="OrthoDB" id="1741798at2759"/>
<dbReference type="Pfam" id="PF02018">
    <property type="entry name" value="CBM_4_9"/>
    <property type="match status" value="1"/>
</dbReference>
<dbReference type="EMBL" id="CACVBM020000732">
    <property type="protein sequence ID" value="CAA7022757.1"/>
    <property type="molecule type" value="Genomic_DNA"/>
</dbReference>
<keyword evidence="8" id="KW-1185">Reference proteome</keyword>
<dbReference type="InterPro" id="IPR008979">
    <property type="entry name" value="Galactose-bd-like_sf"/>
</dbReference>
<dbReference type="Gene3D" id="1.25.40.10">
    <property type="entry name" value="Tetratricopeptide repeat domain"/>
    <property type="match status" value="2"/>
</dbReference>
<dbReference type="Gene3D" id="2.60.120.260">
    <property type="entry name" value="Galactose-binding domain-like"/>
    <property type="match status" value="1"/>
</dbReference>
<feature type="domain" description="CBM-cenC" evidence="5">
    <location>
        <begin position="94"/>
        <end position="160"/>
    </location>
</feature>
<evidence type="ECO:0000313" key="8">
    <source>
        <dbReference type="Proteomes" id="UP000467841"/>
    </source>
</evidence>
<dbReference type="Proteomes" id="UP000467841">
    <property type="component" value="Unassembled WGS sequence"/>
</dbReference>
<dbReference type="Pfam" id="PF12854">
    <property type="entry name" value="PPR_1"/>
    <property type="match status" value="2"/>
</dbReference>
<dbReference type="InterPro" id="IPR002885">
    <property type="entry name" value="PPR_rpt"/>
</dbReference>
<protein>
    <recommendedName>
        <fullName evidence="5">CBM-cenC domain-containing protein</fullName>
    </recommendedName>
</protein>
<dbReference type="InterPro" id="IPR011990">
    <property type="entry name" value="TPR-like_helical_dom_sf"/>
</dbReference>
<dbReference type="PANTHER" id="PTHR47941">
    <property type="entry name" value="PENTATRICOPEPTIDE REPEAT-CONTAINING PROTEIN 3, MITOCHONDRIAL"/>
    <property type="match status" value="1"/>
</dbReference>
<dbReference type="SUPFAM" id="SSF49785">
    <property type="entry name" value="Galactose-binding domain-like"/>
    <property type="match status" value="1"/>
</dbReference>
<dbReference type="InterPro" id="IPR003305">
    <property type="entry name" value="CenC_carb-bd"/>
</dbReference>
<dbReference type="PROSITE" id="PS51375">
    <property type="entry name" value="PPR"/>
    <property type="match status" value="1"/>
</dbReference>
<gene>
    <name evidence="6" type="ORF">MERR_LOCUS9986</name>
    <name evidence="7" type="ORF">MERR_LOCUS9992</name>
</gene>
<evidence type="ECO:0000313" key="7">
    <source>
        <dbReference type="EMBL" id="CAA7022757.1"/>
    </source>
</evidence>
<evidence type="ECO:0000259" key="5">
    <source>
        <dbReference type="Pfam" id="PF02018"/>
    </source>
</evidence>
<keyword evidence="3" id="KW-0378">Hydrolase</keyword>
<name>A0A6D2I2V8_9BRAS</name>